<comment type="caution">
    <text evidence="3">The sequence shown here is derived from an EMBL/GenBank/DDBJ whole genome shotgun (WGS) entry which is preliminary data.</text>
</comment>
<dbReference type="Gene3D" id="3.30.1300.30">
    <property type="entry name" value="GSPII I/J protein-like"/>
    <property type="match status" value="1"/>
</dbReference>
<keyword evidence="1" id="KW-0997">Cell inner membrane</keyword>
<proteinExistence type="inferred from homology"/>
<dbReference type="RefSeq" id="WP_380928021.1">
    <property type="nucleotide sequence ID" value="NZ_JBHUGS010000001.1"/>
</dbReference>
<evidence type="ECO:0000313" key="3">
    <source>
        <dbReference type="EMBL" id="MFD1950182.1"/>
    </source>
</evidence>
<name>A0ABW4TXC5_9SPHN</name>
<gene>
    <name evidence="3" type="ORF">ACFSGX_05305</name>
</gene>
<reference evidence="4" key="1">
    <citation type="journal article" date="2019" name="Int. J. Syst. Evol. Microbiol.">
        <title>The Global Catalogue of Microorganisms (GCM) 10K type strain sequencing project: providing services to taxonomists for standard genome sequencing and annotation.</title>
        <authorList>
            <consortium name="The Broad Institute Genomics Platform"/>
            <consortium name="The Broad Institute Genome Sequencing Center for Infectious Disease"/>
            <person name="Wu L."/>
            <person name="Ma J."/>
        </authorList>
    </citation>
    <scope>NUCLEOTIDE SEQUENCE [LARGE SCALE GENOMIC DNA]</scope>
    <source>
        <strain evidence="4">CGMCC 1.12702</strain>
    </source>
</reference>
<comment type="subcellular location">
    <subcellularLocation>
        <location evidence="1">Cell inner membrane</location>
    </subcellularLocation>
</comment>
<keyword evidence="4" id="KW-1185">Reference proteome</keyword>
<dbReference type="SUPFAM" id="SSF54523">
    <property type="entry name" value="Pili subunits"/>
    <property type="match status" value="1"/>
</dbReference>
<evidence type="ECO:0000259" key="2">
    <source>
        <dbReference type="Pfam" id="PF03934"/>
    </source>
</evidence>
<dbReference type="InterPro" id="IPR049179">
    <property type="entry name" value="T2SSK_SAM-like_2nd"/>
</dbReference>
<dbReference type="EMBL" id="JBHUGS010000001">
    <property type="protein sequence ID" value="MFD1950182.1"/>
    <property type="molecule type" value="Genomic_DNA"/>
</dbReference>
<organism evidence="3 4">
    <name type="scientific">Sphingomonas arantia</name>
    <dbReference type="NCBI Taxonomy" id="1460676"/>
    <lineage>
        <taxon>Bacteria</taxon>
        <taxon>Pseudomonadati</taxon>
        <taxon>Pseudomonadota</taxon>
        <taxon>Alphaproteobacteria</taxon>
        <taxon>Sphingomonadales</taxon>
        <taxon>Sphingomonadaceae</taxon>
        <taxon>Sphingomonas</taxon>
    </lineage>
</organism>
<dbReference type="Proteomes" id="UP001597400">
    <property type="component" value="Unassembled WGS sequence"/>
</dbReference>
<dbReference type="PANTHER" id="PTHR38831:SF1">
    <property type="entry name" value="TYPE II SECRETION SYSTEM PROTEIN K-RELATED"/>
    <property type="match status" value="1"/>
</dbReference>
<dbReference type="InterPro" id="IPR045584">
    <property type="entry name" value="Pilin-like"/>
</dbReference>
<dbReference type="PIRSF" id="PIRSF002786">
    <property type="entry name" value="XcpX"/>
    <property type="match status" value="1"/>
</dbReference>
<dbReference type="PANTHER" id="PTHR38831">
    <property type="entry name" value="TYPE II SECRETION SYSTEM PROTEIN K"/>
    <property type="match status" value="1"/>
</dbReference>
<keyword evidence="1" id="KW-0813">Transport</keyword>
<comment type="similarity">
    <text evidence="1">Belongs to the GSP K family.</text>
</comment>
<feature type="domain" description="T2SS protein K second SAM-like" evidence="2">
    <location>
        <begin position="182"/>
        <end position="223"/>
    </location>
</feature>
<protein>
    <recommendedName>
        <fullName evidence="1">Type II secretion system protein K</fullName>
    </recommendedName>
</protein>
<keyword evidence="1" id="KW-0472">Membrane</keyword>
<keyword evidence="1" id="KW-1003">Cell membrane</keyword>
<evidence type="ECO:0000313" key="4">
    <source>
        <dbReference type="Proteomes" id="UP001597400"/>
    </source>
</evidence>
<accession>A0ABW4TXC5</accession>
<dbReference type="InterPro" id="IPR005628">
    <property type="entry name" value="GspK"/>
</dbReference>
<dbReference type="Pfam" id="PF03934">
    <property type="entry name" value="T2SSK"/>
    <property type="match status" value="1"/>
</dbReference>
<evidence type="ECO:0000256" key="1">
    <source>
        <dbReference type="PIRNR" id="PIRNR002786"/>
    </source>
</evidence>
<sequence length="288" mass="29868">MTPPREEQGMILITVLLFVALAAGVVALMLSGEDAALTRAQRMRDAAAAQAAVRGAEASAIVALRRDAVTAPLADHAGEPWAALAERGAKIQGGTFDLAIADAQGRFNINALASDDIGASLIAARIARALQLPPELALRAGALIRQGGPITDLAPLALFGLKPATLAGLARLATALPGQAPVNLNAASPELLAILLDNAEAAQTLVAVRTRQGFLTAEDFQRAGVSVPPGAGFTSDLFWVRARVTIGDTPQQLTSLLQRRRTPEGVEVVPIGRWRGAAVPEQAPALVF</sequence>